<name>S0PFS7_9ENTE</name>
<dbReference type="SUPFAM" id="SSF51735">
    <property type="entry name" value="NAD(P)-binding Rossmann-fold domains"/>
    <property type="match status" value="1"/>
</dbReference>
<dbReference type="STRING" id="1140003.OMY_00337"/>
<comment type="caution">
    <text evidence="11">The sequence shown here is derived from an EMBL/GenBank/DDBJ whole genome shotgun (WGS) entry which is preliminary data.</text>
</comment>
<dbReference type="InterPro" id="IPR038770">
    <property type="entry name" value="Na+/solute_symporter_sf"/>
</dbReference>
<dbReference type="PROSITE" id="PS51202">
    <property type="entry name" value="RCK_C"/>
    <property type="match status" value="1"/>
</dbReference>
<dbReference type="EMBL" id="ASWO01000001">
    <property type="protein sequence ID" value="EOT87276.1"/>
    <property type="molecule type" value="Genomic_DNA"/>
</dbReference>
<dbReference type="GO" id="GO:0008324">
    <property type="term" value="F:monoatomic cation transmembrane transporter activity"/>
    <property type="evidence" value="ECO:0007669"/>
    <property type="project" value="InterPro"/>
</dbReference>
<keyword evidence="7" id="KW-0406">Ion transport</keyword>
<dbReference type="Gene3D" id="3.40.50.720">
    <property type="entry name" value="NAD(P)-binding Rossmann-like Domain"/>
    <property type="match status" value="1"/>
</dbReference>
<keyword evidence="6 9" id="KW-1133">Transmembrane helix</keyword>
<dbReference type="eggNOG" id="COG0569">
    <property type="taxonomic scope" value="Bacteria"/>
</dbReference>
<evidence type="ECO:0000256" key="5">
    <source>
        <dbReference type="ARBA" id="ARBA00022692"/>
    </source>
</evidence>
<comment type="similarity">
    <text evidence="2">Belongs to the monovalent cation:proton antiporter 2 (CPA2) transporter (TC 2.A.37) family.</text>
</comment>
<dbReference type="OrthoDB" id="9793589at2"/>
<dbReference type="InterPro" id="IPR006037">
    <property type="entry name" value="RCK_C"/>
</dbReference>
<keyword evidence="3" id="KW-0813">Transport</keyword>
<dbReference type="Pfam" id="PF02254">
    <property type="entry name" value="TrkA_N"/>
    <property type="match status" value="1"/>
</dbReference>
<accession>S0PFS7</accession>
<dbReference type="SUPFAM" id="SSF116726">
    <property type="entry name" value="TrkA C-terminal domain-like"/>
    <property type="match status" value="1"/>
</dbReference>
<feature type="transmembrane region" description="Helical" evidence="9">
    <location>
        <begin position="220"/>
        <end position="246"/>
    </location>
</feature>
<evidence type="ECO:0000256" key="4">
    <source>
        <dbReference type="ARBA" id="ARBA00022449"/>
    </source>
</evidence>
<dbReference type="eggNOG" id="COG0475">
    <property type="taxonomic scope" value="Bacteria"/>
</dbReference>
<feature type="transmembrane region" description="Helical" evidence="9">
    <location>
        <begin position="94"/>
        <end position="114"/>
    </location>
</feature>
<protein>
    <recommendedName>
        <fullName evidence="10">RCK C-terminal domain-containing protein</fullName>
    </recommendedName>
</protein>
<evidence type="ECO:0000256" key="2">
    <source>
        <dbReference type="ARBA" id="ARBA00005551"/>
    </source>
</evidence>
<evidence type="ECO:0000256" key="7">
    <source>
        <dbReference type="ARBA" id="ARBA00023065"/>
    </source>
</evidence>
<dbReference type="GO" id="GO:0015297">
    <property type="term" value="F:antiporter activity"/>
    <property type="evidence" value="ECO:0007669"/>
    <property type="project" value="UniProtKB-KW"/>
</dbReference>
<evidence type="ECO:0000256" key="3">
    <source>
        <dbReference type="ARBA" id="ARBA00022448"/>
    </source>
</evidence>
<keyword evidence="5 9" id="KW-0812">Transmembrane</keyword>
<comment type="subcellular location">
    <subcellularLocation>
        <location evidence="1">Membrane</location>
        <topology evidence="1">Multi-pass membrane protein</topology>
    </subcellularLocation>
</comment>
<evidence type="ECO:0000256" key="1">
    <source>
        <dbReference type="ARBA" id="ARBA00004141"/>
    </source>
</evidence>
<dbReference type="Pfam" id="PF00999">
    <property type="entry name" value="Na_H_Exchanger"/>
    <property type="match status" value="1"/>
</dbReference>
<keyword evidence="4" id="KW-0050">Antiport</keyword>
<dbReference type="PANTHER" id="PTHR43562:SF1">
    <property type="entry name" value="NA(+)_H(+) ANTIPORTER YJBQ-RELATED"/>
    <property type="match status" value="1"/>
</dbReference>
<evidence type="ECO:0000256" key="9">
    <source>
        <dbReference type="SAM" id="Phobius"/>
    </source>
</evidence>
<evidence type="ECO:0000256" key="6">
    <source>
        <dbReference type="ARBA" id="ARBA00022989"/>
    </source>
</evidence>
<keyword evidence="12" id="KW-1185">Reference proteome</keyword>
<dbReference type="Proteomes" id="UP000015961">
    <property type="component" value="Unassembled WGS sequence"/>
</dbReference>
<feature type="transmembrane region" description="Helical" evidence="9">
    <location>
        <begin position="54"/>
        <end position="73"/>
    </location>
</feature>
<dbReference type="RefSeq" id="WP_016184828.1">
    <property type="nucleotide sequence ID" value="NZ_ASWO01000001.1"/>
</dbReference>
<evidence type="ECO:0000256" key="8">
    <source>
        <dbReference type="ARBA" id="ARBA00023136"/>
    </source>
</evidence>
<dbReference type="Pfam" id="PF02080">
    <property type="entry name" value="TrkA_C"/>
    <property type="match status" value="1"/>
</dbReference>
<feature type="transmembrane region" description="Helical" evidence="9">
    <location>
        <begin position="180"/>
        <end position="199"/>
    </location>
</feature>
<dbReference type="PANTHER" id="PTHR43562">
    <property type="entry name" value="NAPA-TYPE SODIUM/HYDROGEN ANTIPORTER"/>
    <property type="match status" value="1"/>
</dbReference>
<evidence type="ECO:0000313" key="12">
    <source>
        <dbReference type="Proteomes" id="UP000015961"/>
    </source>
</evidence>
<dbReference type="InterPro" id="IPR006153">
    <property type="entry name" value="Cation/H_exchanger_TM"/>
</dbReference>
<proteinExistence type="inferred from homology"/>
<feature type="domain" description="RCK C-terminal" evidence="10">
    <location>
        <begin position="521"/>
        <end position="604"/>
    </location>
</feature>
<feature type="transmembrane region" description="Helical" evidence="9">
    <location>
        <begin position="152"/>
        <end position="174"/>
    </location>
</feature>
<keyword evidence="8 9" id="KW-0472">Membrane</keyword>
<dbReference type="GO" id="GO:0016020">
    <property type="term" value="C:membrane"/>
    <property type="evidence" value="ECO:0007669"/>
    <property type="project" value="UniProtKB-SubCell"/>
</dbReference>
<dbReference type="Gene3D" id="1.20.1530.20">
    <property type="match status" value="1"/>
</dbReference>
<dbReference type="InterPro" id="IPR003148">
    <property type="entry name" value="RCK_N"/>
</dbReference>
<gene>
    <name evidence="11" type="ORF">I573_00332</name>
</gene>
<feature type="transmembrane region" description="Helical" evidence="9">
    <location>
        <begin position="120"/>
        <end position="140"/>
    </location>
</feature>
<evidence type="ECO:0000259" key="10">
    <source>
        <dbReference type="PROSITE" id="PS51202"/>
    </source>
</evidence>
<feature type="transmembrane region" description="Helical" evidence="9">
    <location>
        <begin position="266"/>
        <end position="283"/>
    </location>
</feature>
<dbReference type="AlphaFoldDB" id="S0PFS7"/>
<dbReference type="InterPro" id="IPR036721">
    <property type="entry name" value="RCK_C_sf"/>
</dbReference>
<dbReference type="GO" id="GO:0006813">
    <property type="term" value="P:potassium ion transport"/>
    <property type="evidence" value="ECO:0007669"/>
    <property type="project" value="InterPro"/>
</dbReference>
<feature type="transmembrane region" description="Helical" evidence="9">
    <location>
        <begin position="322"/>
        <end position="345"/>
    </location>
</feature>
<feature type="transmembrane region" description="Helical" evidence="9">
    <location>
        <begin position="357"/>
        <end position="375"/>
    </location>
</feature>
<dbReference type="GO" id="GO:1902600">
    <property type="term" value="P:proton transmembrane transport"/>
    <property type="evidence" value="ECO:0007669"/>
    <property type="project" value="InterPro"/>
</dbReference>
<sequence length="606" mass="66975">MSLLIVLFAALMIPLAMARFNITAVPTAIAEIVVGIIIGKTGLSLIGESDSLSMLSGLGVVILIFLSGMEIDFDLFKAKKGDDKSEPSPVKTAVLSFIMILIFSGLIGWGLFITGLFDNIVIATILFSTIALGVVIAALKEKELLSKPYGQTLLLVAVLGEVVPLLALSIYAALTGGDSKQIWLILIIFVVAIILLMRFRGIYHFFERINKTTTQLDIRLAFFIVFTLVTVAETVGAENILGAFLAGIVMKLLSPSEATQEKLTSIGYGFFIPIFFIMTGANLELRSLLQDPQSLILIPLLFVGFIVAKAGLFFVFRKQFQISNALASIFLSATTITLVLPTLEVAVSLDQITHQQAGAFTLAAVLSCIVSPIIFNKLYRPEPEEVHNTSLHIVGLNVLTIPVAQQLSKGWYDIKMVTDDQQNYQTFHNALEDVTLLDDLSEESLAQQGVFDTEVLVLAYRDHEINYQIAKTALAYNVPRIIVRFESHDLENTRYDKLKAQGVELFNTFDVNISLLREMIDSPSTLKMLNDTESGLYEVTVSNRRYTGIALKHMPMIEEITISRIYRYGEFIAPRGDTIIEYGDHLIFTGNKQTVGALRNKLSVRN</sequence>
<organism evidence="11 12">
    <name type="scientific">Enterococcus sulfureus ATCC 49903</name>
    <dbReference type="NCBI Taxonomy" id="1140003"/>
    <lineage>
        <taxon>Bacteria</taxon>
        <taxon>Bacillati</taxon>
        <taxon>Bacillota</taxon>
        <taxon>Bacilli</taxon>
        <taxon>Lactobacillales</taxon>
        <taxon>Enterococcaceae</taxon>
        <taxon>Enterococcus</taxon>
    </lineage>
</organism>
<dbReference type="InterPro" id="IPR036291">
    <property type="entry name" value="NAD(P)-bd_dom_sf"/>
</dbReference>
<evidence type="ECO:0000313" key="11">
    <source>
        <dbReference type="EMBL" id="EOT87276.1"/>
    </source>
</evidence>
<reference evidence="11 12" key="1">
    <citation type="submission" date="2013-03" db="EMBL/GenBank/DDBJ databases">
        <title>The Genome Sequence of Enterococcus sulfureus ATCC_49903 (PacBio/Illumina hybrid assembly).</title>
        <authorList>
            <consortium name="The Broad Institute Genomics Platform"/>
            <consortium name="The Broad Institute Genome Sequencing Center for Infectious Disease"/>
            <person name="Earl A."/>
            <person name="Russ C."/>
            <person name="Gilmore M."/>
            <person name="Surin D."/>
            <person name="Walker B."/>
            <person name="Young S."/>
            <person name="Zeng Q."/>
            <person name="Gargeya S."/>
            <person name="Fitzgerald M."/>
            <person name="Haas B."/>
            <person name="Abouelleil A."/>
            <person name="Allen A.W."/>
            <person name="Alvarado L."/>
            <person name="Arachchi H.M."/>
            <person name="Berlin A.M."/>
            <person name="Chapman S.B."/>
            <person name="Gainer-Dewar J."/>
            <person name="Goldberg J."/>
            <person name="Griggs A."/>
            <person name="Gujja S."/>
            <person name="Hansen M."/>
            <person name="Howarth C."/>
            <person name="Imamovic A."/>
            <person name="Ireland A."/>
            <person name="Larimer J."/>
            <person name="McCowan C."/>
            <person name="Murphy C."/>
            <person name="Pearson M."/>
            <person name="Poon T.W."/>
            <person name="Priest M."/>
            <person name="Roberts A."/>
            <person name="Saif S."/>
            <person name="Shea T."/>
            <person name="Sisk P."/>
            <person name="Sykes S."/>
            <person name="Wortman J."/>
            <person name="Nusbaum C."/>
            <person name="Birren B."/>
        </authorList>
    </citation>
    <scope>NUCLEOTIDE SEQUENCE [LARGE SCALE GENOMIC DNA]</scope>
    <source>
        <strain evidence="11 12">ATCC 49903</strain>
    </source>
</reference>
<dbReference type="Gene3D" id="3.30.70.1450">
    <property type="entry name" value="Regulator of K+ conductance, C-terminal domain"/>
    <property type="match status" value="1"/>
</dbReference>
<feature type="transmembrane region" description="Helical" evidence="9">
    <location>
        <begin position="295"/>
        <end position="316"/>
    </location>
</feature>
<dbReference type="PATRIC" id="fig|1140003.3.peg.331"/>